<dbReference type="Pfam" id="PF10282">
    <property type="entry name" value="Lactonase"/>
    <property type="match status" value="1"/>
</dbReference>
<comment type="similarity">
    <text evidence="1">Belongs to the cycloisomerase 2 family.</text>
</comment>
<proteinExistence type="inferred from homology"/>
<comment type="caution">
    <text evidence="3">The sequence shown here is derived from an EMBL/GenBank/DDBJ whole genome shotgun (WGS) entry which is preliminary data.</text>
</comment>
<evidence type="ECO:0000256" key="1">
    <source>
        <dbReference type="ARBA" id="ARBA00005564"/>
    </source>
</evidence>
<dbReference type="Proteomes" id="UP001501175">
    <property type="component" value="Unassembled WGS sequence"/>
</dbReference>
<name>A0ABP8NHI4_9BACT</name>
<dbReference type="SUPFAM" id="SSF51004">
    <property type="entry name" value="C-terminal (heme d1) domain of cytochrome cd1-nitrite reductase"/>
    <property type="match status" value="1"/>
</dbReference>
<evidence type="ECO:0000313" key="4">
    <source>
        <dbReference type="Proteomes" id="UP001501175"/>
    </source>
</evidence>
<dbReference type="Gene3D" id="2.130.10.10">
    <property type="entry name" value="YVTN repeat-like/Quinoprotein amine dehydrogenase"/>
    <property type="match status" value="1"/>
</dbReference>
<dbReference type="InterPro" id="IPR011048">
    <property type="entry name" value="Haem_d1_sf"/>
</dbReference>
<dbReference type="PANTHER" id="PTHR30344:SF1">
    <property type="entry name" value="6-PHOSPHOGLUCONOLACTONASE"/>
    <property type="match status" value="1"/>
</dbReference>
<accession>A0ABP8NHI4</accession>
<keyword evidence="2" id="KW-0313">Glucose metabolism</keyword>
<dbReference type="RefSeq" id="WP_345247506.1">
    <property type="nucleotide sequence ID" value="NZ_BAABHD010000079.1"/>
</dbReference>
<keyword evidence="4" id="KW-1185">Reference proteome</keyword>
<evidence type="ECO:0000313" key="3">
    <source>
        <dbReference type="EMBL" id="GAA4465554.1"/>
    </source>
</evidence>
<evidence type="ECO:0000256" key="2">
    <source>
        <dbReference type="ARBA" id="ARBA00022526"/>
    </source>
</evidence>
<organism evidence="3 4">
    <name type="scientific">Nibrella saemangeumensis</name>
    <dbReference type="NCBI Taxonomy" id="1084526"/>
    <lineage>
        <taxon>Bacteria</taxon>
        <taxon>Pseudomonadati</taxon>
        <taxon>Bacteroidota</taxon>
        <taxon>Cytophagia</taxon>
        <taxon>Cytophagales</taxon>
        <taxon>Spirosomataceae</taxon>
        <taxon>Nibrella</taxon>
    </lineage>
</organism>
<dbReference type="InterPro" id="IPR050282">
    <property type="entry name" value="Cycloisomerase_2"/>
</dbReference>
<reference evidence="4" key="1">
    <citation type="journal article" date="2019" name="Int. J. Syst. Evol. Microbiol.">
        <title>The Global Catalogue of Microorganisms (GCM) 10K type strain sequencing project: providing services to taxonomists for standard genome sequencing and annotation.</title>
        <authorList>
            <consortium name="The Broad Institute Genomics Platform"/>
            <consortium name="The Broad Institute Genome Sequencing Center for Infectious Disease"/>
            <person name="Wu L."/>
            <person name="Ma J."/>
        </authorList>
    </citation>
    <scope>NUCLEOTIDE SEQUENCE [LARGE SCALE GENOMIC DNA]</scope>
    <source>
        <strain evidence="4">JCM 17927</strain>
    </source>
</reference>
<gene>
    <name evidence="3" type="ORF">GCM10023189_46330</name>
</gene>
<dbReference type="InterPro" id="IPR019405">
    <property type="entry name" value="Lactonase_7-beta_prop"/>
</dbReference>
<dbReference type="InterPro" id="IPR015943">
    <property type="entry name" value="WD40/YVTN_repeat-like_dom_sf"/>
</dbReference>
<protein>
    <submittedName>
        <fullName evidence="3">Lactonase family protein</fullName>
    </submittedName>
</protein>
<dbReference type="PANTHER" id="PTHR30344">
    <property type="entry name" value="6-PHOSPHOGLUCONOLACTONASE-RELATED"/>
    <property type="match status" value="1"/>
</dbReference>
<sequence length="365" mass="39262">MRTLPVSFIFLFAVTLLQAQPNPRFFIGSLTPGPTSLITYCELDRTTGRITQLDTTGSLKGPGYLSLSPDGKHLYAVTQTNEIVGFQVNSNGKLSLVNRQSSQGANPCYVSVHPSGRMAFVANYTGGSAAAFPITGDGQLQPATFVETYTGDGPSKPRQDKAHAHCALPSADGHYLFVTDLGTDRIMNYAVDVRRGTVQPNPVQPYFSTTAGSGPRHLAVHPSGKFVFVINELDATLSVLSLDKKGVLRTIQTVATLPPDFKEKNTAAAVRLHPNGRFVYVSNRGYNGITAFRIGSDGTLTQVDAQTQTIHTPRDFNLDPSGRFLLVANMGTDTISVFSVNADTGKLTLLNEGFSVSKPTCLVFQ</sequence>
<dbReference type="EMBL" id="BAABHD010000079">
    <property type="protein sequence ID" value="GAA4465554.1"/>
    <property type="molecule type" value="Genomic_DNA"/>
</dbReference>
<keyword evidence="2" id="KW-0119">Carbohydrate metabolism</keyword>